<dbReference type="CDD" id="cd11386">
    <property type="entry name" value="MCP_signal"/>
    <property type="match status" value="1"/>
</dbReference>
<dbReference type="RefSeq" id="WP_389361418.1">
    <property type="nucleotide sequence ID" value="NZ_JBIACK010000005.1"/>
</dbReference>
<dbReference type="CDD" id="cd06225">
    <property type="entry name" value="HAMP"/>
    <property type="match status" value="1"/>
</dbReference>
<organism evidence="10 11">
    <name type="scientific">Cytobacillus spartinae</name>
    <dbReference type="NCBI Taxonomy" id="3299023"/>
    <lineage>
        <taxon>Bacteria</taxon>
        <taxon>Bacillati</taxon>
        <taxon>Bacillota</taxon>
        <taxon>Bacilli</taxon>
        <taxon>Bacillales</taxon>
        <taxon>Bacillaceae</taxon>
        <taxon>Cytobacillus</taxon>
    </lineage>
</organism>
<keyword evidence="3 7" id="KW-0472">Membrane</keyword>
<feature type="domain" description="HAMP" evidence="9">
    <location>
        <begin position="211"/>
        <end position="263"/>
    </location>
</feature>
<dbReference type="PROSITE" id="PS50111">
    <property type="entry name" value="CHEMOTAXIS_TRANSDUC_2"/>
    <property type="match status" value="1"/>
</dbReference>
<dbReference type="InterPro" id="IPR003660">
    <property type="entry name" value="HAMP_dom"/>
</dbReference>
<keyword evidence="4 6" id="KW-0807">Transducer</keyword>
<feature type="transmembrane region" description="Helical" evidence="7">
    <location>
        <begin position="191"/>
        <end position="209"/>
    </location>
</feature>
<name>A0ABW6KB44_9BACI</name>
<dbReference type="InterPro" id="IPR029151">
    <property type="entry name" value="Sensor-like_sf"/>
</dbReference>
<dbReference type="SMART" id="SM00304">
    <property type="entry name" value="HAMP"/>
    <property type="match status" value="1"/>
</dbReference>
<evidence type="ECO:0000256" key="7">
    <source>
        <dbReference type="SAM" id="Phobius"/>
    </source>
</evidence>
<evidence type="ECO:0000256" key="1">
    <source>
        <dbReference type="ARBA" id="ARBA00004236"/>
    </source>
</evidence>
<dbReference type="EMBL" id="JBIACK010000005">
    <property type="protein sequence ID" value="MFE8701455.1"/>
    <property type="molecule type" value="Genomic_DNA"/>
</dbReference>
<dbReference type="Gene3D" id="1.10.287.950">
    <property type="entry name" value="Methyl-accepting chemotaxis protein"/>
    <property type="match status" value="1"/>
</dbReference>
<dbReference type="SUPFAM" id="SSF58104">
    <property type="entry name" value="Methyl-accepting chemotaxis protein (MCP) signaling domain"/>
    <property type="match status" value="1"/>
</dbReference>
<keyword evidence="7" id="KW-1133">Transmembrane helix</keyword>
<dbReference type="SMART" id="SM00283">
    <property type="entry name" value="MA"/>
    <property type="match status" value="1"/>
</dbReference>
<evidence type="ECO:0000256" key="2">
    <source>
        <dbReference type="ARBA" id="ARBA00022475"/>
    </source>
</evidence>
<evidence type="ECO:0000313" key="11">
    <source>
        <dbReference type="Proteomes" id="UP001601059"/>
    </source>
</evidence>
<dbReference type="SUPFAM" id="SSF103190">
    <property type="entry name" value="Sensory domain-like"/>
    <property type="match status" value="1"/>
</dbReference>
<gene>
    <name evidence="10" type="ORF">ACFYKX_12700</name>
</gene>
<proteinExistence type="inferred from homology"/>
<evidence type="ECO:0000313" key="10">
    <source>
        <dbReference type="EMBL" id="MFE8701455.1"/>
    </source>
</evidence>
<evidence type="ECO:0000256" key="6">
    <source>
        <dbReference type="PROSITE-ProRule" id="PRU00284"/>
    </source>
</evidence>
<comment type="similarity">
    <text evidence="5">Belongs to the methyl-accepting chemotaxis (MCP) protein family.</text>
</comment>
<dbReference type="PROSITE" id="PS50885">
    <property type="entry name" value="HAMP"/>
    <property type="match status" value="1"/>
</dbReference>
<dbReference type="PANTHER" id="PTHR32089">
    <property type="entry name" value="METHYL-ACCEPTING CHEMOTAXIS PROTEIN MCPB"/>
    <property type="match status" value="1"/>
</dbReference>
<comment type="subcellular location">
    <subcellularLocation>
        <location evidence="1">Cell membrane</location>
    </subcellularLocation>
</comment>
<evidence type="ECO:0000259" key="8">
    <source>
        <dbReference type="PROSITE" id="PS50111"/>
    </source>
</evidence>
<evidence type="ECO:0000256" key="5">
    <source>
        <dbReference type="ARBA" id="ARBA00029447"/>
    </source>
</evidence>
<feature type="domain" description="Methyl-accepting transducer" evidence="8">
    <location>
        <begin position="282"/>
        <end position="539"/>
    </location>
</feature>
<dbReference type="PANTHER" id="PTHR32089:SF112">
    <property type="entry name" value="LYSOZYME-LIKE PROTEIN-RELATED"/>
    <property type="match status" value="1"/>
</dbReference>
<dbReference type="InterPro" id="IPR004089">
    <property type="entry name" value="MCPsignal_dom"/>
</dbReference>
<evidence type="ECO:0000259" key="9">
    <source>
        <dbReference type="PROSITE" id="PS50885"/>
    </source>
</evidence>
<keyword evidence="7" id="KW-0812">Transmembrane</keyword>
<sequence>MKSIKTKMIVVFSLLIMIMGGLIGYIVYSSSTKLVIESLDKQATMIGEYALKNIDVSEFNTLVVDQQENEYYKELRVKLNEIREANGLEYIYTMAKIDGEYFYVVDGMPLDSEDASGLGDVEEEASEYVKMVQAFNTGKVSGGELTSDEYGALLSTYLPIKDEAGKVIGVVGVDYNATEIYNLLESNKRNMLIMTIVFLLISIGVIYVFSRVLTNPLIKLTSQAKKISAGDLNVIVDTTRKDEIGVLSNTFRDMASELKQLISDINTTTLHMTRTTVELSGNVKTTSDASSQISQSMGEAAAGINKQSEEVNDILGMMNNTISLLKNGEQQIDKTVQNAEISSKAAAEGMEAMQQATGQLHELVKTVSSATEVVQSLAKRSDEVGEIITVISDIANQTNLLALNAAIEAARAGENGKGFAVVASEVRKLAEQTQSASNKIIELIGHIQTETTETVYTMETNLDAVKKQEGLIDKGEKALHIIVEKVEQTGLDTKQIEHIFTKIQEDSKNVLSAIEQVSAVIEENTAVTEEVASSSNEQSIAVSQIVENVHYVEQLSRELKTKVDKFKL</sequence>
<evidence type="ECO:0000256" key="3">
    <source>
        <dbReference type="ARBA" id="ARBA00023136"/>
    </source>
</evidence>
<feature type="transmembrane region" description="Helical" evidence="7">
    <location>
        <begin position="6"/>
        <end position="28"/>
    </location>
</feature>
<keyword evidence="2" id="KW-1003">Cell membrane</keyword>
<protein>
    <submittedName>
        <fullName evidence="10">Methyl-accepting chemotaxis protein</fullName>
    </submittedName>
</protein>
<dbReference type="Pfam" id="PF00015">
    <property type="entry name" value="MCPsignal"/>
    <property type="match status" value="1"/>
</dbReference>
<reference evidence="10 11" key="1">
    <citation type="submission" date="2024-08" db="EMBL/GenBank/DDBJ databases">
        <title>Two novel Cytobacillus novel species.</title>
        <authorList>
            <person name="Liu G."/>
        </authorList>
    </citation>
    <scope>NUCLEOTIDE SEQUENCE [LARGE SCALE GENOMIC DNA]</scope>
    <source>
        <strain evidence="10 11">FJAT-54145</strain>
    </source>
</reference>
<comment type="caution">
    <text evidence="10">The sequence shown here is derived from an EMBL/GenBank/DDBJ whole genome shotgun (WGS) entry which is preliminary data.</text>
</comment>
<evidence type="ECO:0000256" key="4">
    <source>
        <dbReference type="ARBA" id="ARBA00023224"/>
    </source>
</evidence>
<dbReference type="Gene3D" id="6.10.340.10">
    <property type="match status" value="1"/>
</dbReference>
<keyword evidence="11" id="KW-1185">Reference proteome</keyword>
<dbReference type="Proteomes" id="UP001601059">
    <property type="component" value="Unassembled WGS sequence"/>
</dbReference>
<accession>A0ABW6KB44</accession>
<dbReference type="Pfam" id="PF00672">
    <property type="entry name" value="HAMP"/>
    <property type="match status" value="1"/>
</dbReference>